<evidence type="ECO:0000256" key="10">
    <source>
        <dbReference type="ARBA" id="ARBA00022989"/>
    </source>
</evidence>
<keyword evidence="9 16" id="KW-0904">Protein phosphatase</keyword>
<dbReference type="EMBL" id="ADBV01000059">
    <property type="protein sequence ID" value="EJW88707.1"/>
    <property type="molecule type" value="Genomic_DNA"/>
</dbReference>
<evidence type="ECO:0000256" key="16">
    <source>
        <dbReference type="RuleBase" id="RU367080"/>
    </source>
</evidence>
<dbReference type="InterPro" id="IPR009914">
    <property type="entry name" value="DPM2"/>
</dbReference>
<evidence type="ECO:0000256" key="3">
    <source>
        <dbReference type="ARBA" id="ARBA00005676"/>
    </source>
</evidence>
<dbReference type="GO" id="GO:0005789">
    <property type="term" value="C:endoplasmic reticulum membrane"/>
    <property type="evidence" value="ECO:0007669"/>
    <property type="project" value="InterPro"/>
</dbReference>
<dbReference type="GO" id="GO:0030234">
    <property type="term" value="F:enzyme regulator activity"/>
    <property type="evidence" value="ECO:0007669"/>
    <property type="project" value="InterPro"/>
</dbReference>
<evidence type="ECO:0000256" key="17">
    <source>
        <dbReference type="SAM" id="Phobius"/>
    </source>
</evidence>
<dbReference type="InterPro" id="IPR038534">
    <property type="entry name" value="Rtr1/RPAP2_sf"/>
</dbReference>
<dbReference type="PROSITE" id="PS51479">
    <property type="entry name" value="ZF_RTR1"/>
    <property type="match status" value="1"/>
</dbReference>
<sequence>MKEEEDRLAREQRLRKAVYNAIIALSECVVETTLQKMLNSLDQNSWMEVIEERYLGRMCGFPLCANPVEVKNSQKYRIDLKNKKVFERSAEIDKFCCQECFLRSASVRTQLDTEPLWIRGDKQVKVFDLNAENTRQQQQDICGRNTFEFNEDQQLVTLLEILKIGDSAESDNEDNDDKISTDEEKKDQAHEEFYNLCWSCLTMRPAVSNTEETIFVPTVKGIVEETVTEKEIETVKKHKQLSQNEKLARIRNKYHPNKLRRPPKIIEAKSLSSQLSHKVPENFYESFKRTLSEWCGPETISYLLYRRRMDLSDGEDEVVTEARSITARFYAGDRFINKRIERDIFLPPIDNVDQTKQRIWILTELLKPSWRLLEERLSINGYGQQALEIVSTFQLSAANVVLERKTCDLAVVVIFRLLAYYDRSLMDFYPSGSAVSSKMMQYFEQIGCDVKCYFEILSTVMNKLDTPYDKISMVAADLCAGYLLLALSAVIFPYLLVWIYVMPFTPQDFVIRVAFPSQFLAVLFPLVCFISLLCCMGISSLVLFVGQIREQSFKANEGRIFLR</sequence>
<comment type="subcellular location">
    <subcellularLocation>
        <location evidence="2">Membrane</location>
        <topology evidence="2">Multi-pass membrane protein</topology>
    </subcellularLocation>
    <subcellularLocation>
        <location evidence="1 16">Nucleus</location>
    </subcellularLocation>
</comment>
<dbReference type="GO" id="GO:0005634">
    <property type="term" value="C:nucleus"/>
    <property type="evidence" value="ECO:0007669"/>
    <property type="project" value="UniProtKB-SubCell"/>
</dbReference>
<evidence type="ECO:0000256" key="1">
    <source>
        <dbReference type="ARBA" id="ARBA00004123"/>
    </source>
</evidence>
<dbReference type="InterPro" id="IPR007308">
    <property type="entry name" value="Rtr1/RPAP2_dom"/>
</dbReference>
<keyword evidence="10 17" id="KW-1133">Transmembrane helix</keyword>
<evidence type="ECO:0000256" key="13">
    <source>
        <dbReference type="ARBA" id="ARBA00047761"/>
    </source>
</evidence>
<feature type="transmembrane region" description="Helical" evidence="17">
    <location>
        <begin position="480"/>
        <end position="501"/>
    </location>
</feature>
<evidence type="ECO:0000256" key="4">
    <source>
        <dbReference type="ARBA" id="ARBA00022692"/>
    </source>
</evidence>
<evidence type="ECO:0000256" key="7">
    <source>
        <dbReference type="ARBA" id="ARBA00022801"/>
    </source>
</evidence>
<reference evidence="20" key="1">
    <citation type="submission" date="2012-08" db="EMBL/GenBank/DDBJ databases">
        <title>The Genome Sequence of Wuchereria bancrofti.</title>
        <authorList>
            <person name="Nutman T.B."/>
            <person name="Fink D.L."/>
            <person name="Russ C."/>
            <person name="Young S."/>
            <person name="Zeng Q."/>
            <person name="Koehrsen M."/>
            <person name="Alvarado L."/>
            <person name="Berlin A."/>
            <person name="Chapman S.B."/>
            <person name="Chen Z."/>
            <person name="Freedman E."/>
            <person name="Gellesch M."/>
            <person name="Goldberg J."/>
            <person name="Griggs A."/>
            <person name="Gujja S."/>
            <person name="Heilman E.R."/>
            <person name="Heiman D."/>
            <person name="Hepburn T."/>
            <person name="Howarth C."/>
            <person name="Jen D."/>
            <person name="Larson L."/>
            <person name="Lewis B."/>
            <person name="Mehta T."/>
            <person name="Park D."/>
            <person name="Pearson M."/>
            <person name="Roberts A."/>
            <person name="Saif S."/>
            <person name="Shea T."/>
            <person name="Shenoy N."/>
            <person name="Sisk P."/>
            <person name="Stolte C."/>
            <person name="Sykes S."/>
            <person name="Walk T."/>
            <person name="White J."/>
            <person name="Yandava C."/>
            <person name="Haas B."/>
            <person name="Henn M.R."/>
            <person name="Nusbaum C."/>
            <person name="Birren B."/>
        </authorList>
    </citation>
    <scope>NUCLEOTIDE SEQUENCE [LARGE SCALE GENOMIC DNA]</scope>
    <source>
        <strain evidence="20">NA</strain>
    </source>
</reference>
<name>J9FGE6_WUCBA</name>
<dbReference type="Proteomes" id="UP000004810">
    <property type="component" value="Unassembled WGS sequence"/>
</dbReference>
<dbReference type="EC" id="3.1.3.16" evidence="16"/>
<evidence type="ECO:0000313" key="20">
    <source>
        <dbReference type="Proteomes" id="UP000004810"/>
    </source>
</evidence>
<evidence type="ECO:0000256" key="11">
    <source>
        <dbReference type="ARBA" id="ARBA00023136"/>
    </source>
</evidence>
<evidence type="ECO:0000256" key="6">
    <source>
        <dbReference type="ARBA" id="ARBA00022771"/>
    </source>
</evidence>
<dbReference type="AlphaFoldDB" id="J9FGE6"/>
<comment type="catalytic activity">
    <reaction evidence="14 16">
        <text>O-phospho-L-threonyl-[protein] + H2O = L-threonyl-[protein] + phosphate</text>
        <dbReference type="Rhea" id="RHEA:47004"/>
        <dbReference type="Rhea" id="RHEA-COMP:11060"/>
        <dbReference type="Rhea" id="RHEA-COMP:11605"/>
        <dbReference type="ChEBI" id="CHEBI:15377"/>
        <dbReference type="ChEBI" id="CHEBI:30013"/>
        <dbReference type="ChEBI" id="CHEBI:43474"/>
        <dbReference type="ChEBI" id="CHEBI:61977"/>
        <dbReference type="EC" id="3.1.3.16"/>
    </reaction>
</comment>
<accession>J9FGE6</accession>
<dbReference type="GO" id="GO:0008270">
    <property type="term" value="F:zinc ion binding"/>
    <property type="evidence" value="ECO:0007669"/>
    <property type="project" value="UniProtKB-KW"/>
</dbReference>
<dbReference type="GO" id="GO:0008420">
    <property type="term" value="F:RNA polymerase II CTD heptapeptide repeat phosphatase activity"/>
    <property type="evidence" value="ECO:0007669"/>
    <property type="project" value="UniProtKB-UniRule"/>
</dbReference>
<comment type="catalytic activity">
    <reaction evidence="13 16">
        <text>O-phospho-L-seryl-[protein] + H2O = L-seryl-[protein] + phosphate</text>
        <dbReference type="Rhea" id="RHEA:20629"/>
        <dbReference type="Rhea" id="RHEA-COMP:9863"/>
        <dbReference type="Rhea" id="RHEA-COMP:11604"/>
        <dbReference type="ChEBI" id="CHEBI:15377"/>
        <dbReference type="ChEBI" id="CHEBI:29999"/>
        <dbReference type="ChEBI" id="CHEBI:43474"/>
        <dbReference type="ChEBI" id="CHEBI:83421"/>
        <dbReference type="EC" id="3.1.3.16"/>
    </reaction>
</comment>
<dbReference type="Gene3D" id="1.25.40.820">
    <property type="match status" value="1"/>
</dbReference>
<keyword evidence="11 17" id="KW-0472">Membrane</keyword>
<feature type="transmembrane region" description="Helical" evidence="17">
    <location>
        <begin position="521"/>
        <end position="545"/>
    </location>
</feature>
<keyword evidence="4 17" id="KW-0812">Transmembrane</keyword>
<protein>
    <recommendedName>
        <fullName evidence="16">RNA polymerase II subunit B1 CTD phosphatase RPAP2 homolog</fullName>
        <ecNumber evidence="16">3.1.3.16</ecNumber>
    </recommendedName>
</protein>
<evidence type="ECO:0000259" key="18">
    <source>
        <dbReference type="PROSITE" id="PS51479"/>
    </source>
</evidence>
<evidence type="ECO:0000256" key="14">
    <source>
        <dbReference type="ARBA" id="ARBA00048336"/>
    </source>
</evidence>
<dbReference type="GO" id="GO:0180047">
    <property type="term" value="P:dolichol phosphate mannose biosynthetic process"/>
    <property type="evidence" value="ECO:0007669"/>
    <property type="project" value="InterPro"/>
</dbReference>
<evidence type="ECO:0000313" key="19">
    <source>
        <dbReference type="EMBL" id="EJW88707.1"/>
    </source>
</evidence>
<comment type="caution">
    <text evidence="19">The sequence shown here is derived from an EMBL/GenBank/DDBJ whole genome shotgun (WGS) entry which is preliminary data.</text>
</comment>
<organism evidence="19 20">
    <name type="scientific">Wuchereria bancrofti</name>
    <dbReference type="NCBI Taxonomy" id="6293"/>
    <lineage>
        <taxon>Eukaryota</taxon>
        <taxon>Metazoa</taxon>
        <taxon>Ecdysozoa</taxon>
        <taxon>Nematoda</taxon>
        <taxon>Chromadorea</taxon>
        <taxon>Rhabditida</taxon>
        <taxon>Spirurina</taxon>
        <taxon>Spiruromorpha</taxon>
        <taxon>Filarioidea</taxon>
        <taxon>Onchocercidae</taxon>
        <taxon>Wuchereria</taxon>
    </lineage>
</organism>
<evidence type="ECO:0000256" key="15">
    <source>
        <dbReference type="PROSITE-ProRule" id="PRU00812"/>
    </source>
</evidence>
<evidence type="ECO:0000256" key="8">
    <source>
        <dbReference type="ARBA" id="ARBA00022833"/>
    </source>
</evidence>
<dbReference type="Pfam" id="PF04181">
    <property type="entry name" value="RPAP2_Rtr1"/>
    <property type="match status" value="1"/>
</dbReference>
<comment type="function">
    <text evidence="16">Putative RNA polymerase II subunit B1 C-terminal domain (CTD) phosphatase involved in RNA polymerase II transcription regulation.</text>
</comment>
<feature type="domain" description="RTR1-type" evidence="18">
    <location>
        <begin position="36"/>
        <end position="120"/>
    </location>
</feature>
<gene>
    <name evidence="19" type="ORF">WUBG_00380</name>
</gene>
<evidence type="ECO:0000256" key="12">
    <source>
        <dbReference type="ARBA" id="ARBA00023242"/>
    </source>
</evidence>
<dbReference type="GO" id="GO:0043175">
    <property type="term" value="F:RNA polymerase core enzyme binding"/>
    <property type="evidence" value="ECO:0007669"/>
    <property type="project" value="UniProtKB-UniRule"/>
</dbReference>
<dbReference type="Pfam" id="PF07297">
    <property type="entry name" value="DPM2"/>
    <property type="match status" value="1"/>
</dbReference>
<keyword evidence="5 16" id="KW-0479">Metal-binding</keyword>
<keyword evidence="7 16" id="KW-0378">Hydrolase</keyword>
<proteinExistence type="inferred from homology"/>
<dbReference type="InterPro" id="IPR039693">
    <property type="entry name" value="Rtr1/RPAP2"/>
</dbReference>
<comment type="similarity">
    <text evidence="3 15 16">Belongs to the RPAP2 family.</text>
</comment>
<evidence type="ECO:0000256" key="2">
    <source>
        <dbReference type="ARBA" id="ARBA00004141"/>
    </source>
</evidence>
<keyword evidence="12 16" id="KW-0539">Nucleus</keyword>
<evidence type="ECO:0000256" key="5">
    <source>
        <dbReference type="ARBA" id="ARBA00022723"/>
    </source>
</evidence>
<keyword evidence="6 16" id="KW-0863">Zinc-finger</keyword>
<keyword evidence="8 16" id="KW-0862">Zinc</keyword>
<evidence type="ECO:0000256" key="9">
    <source>
        <dbReference type="ARBA" id="ARBA00022912"/>
    </source>
</evidence>
<dbReference type="PANTHER" id="PTHR14732:SF0">
    <property type="entry name" value="RNA POLYMERASE II SUBUNIT B1 CTD PHOSPHATASE RPAP2-RELATED"/>
    <property type="match status" value="1"/>
</dbReference>
<dbReference type="PANTHER" id="PTHR14732">
    <property type="entry name" value="RNA POLYMERASE II SUBUNIT B1 CTD PHOSPHATASE RPAP2-RELATED"/>
    <property type="match status" value="1"/>
</dbReference>